<dbReference type="GO" id="GO:0060271">
    <property type="term" value="P:cilium assembly"/>
    <property type="evidence" value="ECO:0007669"/>
    <property type="project" value="TreeGrafter"/>
</dbReference>
<dbReference type="InterPro" id="IPR026511">
    <property type="entry name" value="PTHB1"/>
</dbReference>
<gene>
    <name evidence="2" type="ORF">BBRV_LOCUS76475</name>
</gene>
<feature type="transmembrane region" description="Helical" evidence="1">
    <location>
        <begin position="6"/>
        <end position="23"/>
    </location>
</feature>
<dbReference type="EMBL" id="CADCXW020000110">
    <property type="protein sequence ID" value="CAD1562137.1"/>
    <property type="molecule type" value="Genomic_DNA"/>
</dbReference>
<keyword evidence="1" id="KW-0812">Transmembrane</keyword>
<name>A0A6V7KI15_9HYME</name>
<dbReference type="PANTHER" id="PTHR20991">
    <property type="entry name" value="PARATHYROID HORMONE-RESPONSIVE B1 GENE"/>
    <property type="match status" value="1"/>
</dbReference>
<keyword evidence="1" id="KW-0472">Membrane</keyword>
<dbReference type="GO" id="GO:0034464">
    <property type="term" value="C:BBSome"/>
    <property type="evidence" value="ECO:0007669"/>
    <property type="project" value="InterPro"/>
</dbReference>
<organism evidence="2">
    <name type="scientific">Bracon brevicornis</name>
    <dbReference type="NCBI Taxonomy" id="1563983"/>
    <lineage>
        <taxon>Eukaryota</taxon>
        <taxon>Metazoa</taxon>
        <taxon>Ecdysozoa</taxon>
        <taxon>Arthropoda</taxon>
        <taxon>Hexapoda</taxon>
        <taxon>Insecta</taxon>
        <taxon>Pterygota</taxon>
        <taxon>Neoptera</taxon>
        <taxon>Endopterygota</taxon>
        <taxon>Hymenoptera</taxon>
        <taxon>Apocrita</taxon>
        <taxon>Ichneumonoidea</taxon>
        <taxon>Braconidae</taxon>
        <taxon>Braconinae</taxon>
        <taxon>Bracon</taxon>
    </lineage>
</organism>
<dbReference type="GO" id="GO:0016020">
    <property type="term" value="C:membrane"/>
    <property type="evidence" value="ECO:0007669"/>
    <property type="project" value="TreeGrafter"/>
</dbReference>
<dbReference type="PANTHER" id="PTHR20991:SF0">
    <property type="entry name" value="PROTEIN PTHB1"/>
    <property type="match status" value="1"/>
</dbReference>
<keyword evidence="1" id="KW-1133">Transmembrane helix</keyword>
<protein>
    <submittedName>
        <fullName evidence="2">Uncharacterized protein</fullName>
    </submittedName>
</protein>
<dbReference type="AlphaFoldDB" id="A0A6V7KI15"/>
<accession>A0A6V7KI15</accession>
<proteinExistence type="predicted"/>
<evidence type="ECO:0000313" key="2">
    <source>
        <dbReference type="EMBL" id="CAD1562137.1"/>
    </source>
</evidence>
<evidence type="ECO:0000256" key="1">
    <source>
        <dbReference type="SAM" id="Phobius"/>
    </source>
</evidence>
<reference evidence="2" key="1">
    <citation type="submission" date="2020-07" db="EMBL/GenBank/DDBJ databases">
        <authorList>
            <person name="Ferguson B K."/>
        </authorList>
    </citation>
    <scope>NUCLEOTIDE SEQUENCE</scope>
    <source>
        <strain evidence="2">L06</strain>
    </source>
</reference>
<sequence length="93" mass="10337">MKSSDFNLTFYCVILGIAVIILYPSQFVFQHLDGVIVILSEEGRLEACYLGAEPSLFVAPPIHRRGFDYKAAEEELVELRKMAKSSLNSGGLL</sequence>